<dbReference type="Gene3D" id="2.40.70.10">
    <property type="entry name" value="Acid Proteases"/>
    <property type="match status" value="2"/>
</dbReference>
<evidence type="ECO:0000313" key="4">
    <source>
        <dbReference type="EMBL" id="KAF6176521.1"/>
    </source>
</evidence>
<name>A0A7J7PAQ0_9MAGN</name>
<dbReference type="PANTHER" id="PTHR13683">
    <property type="entry name" value="ASPARTYL PROTEASES"/>
    <property type="match status" value="1"/>
</dbReference>
<dbReference type="GO" id="GO:0006508">
    <property type="term" value="P:proteolysis"/>
    <property type="evidence" value="ECO:0007669"/>
    <property type="project" value="InterPro"/>
</dbReference>
<dbReference type="GO" id="GO:0004190">
    <property type="term" value="F:aspartic-type endopeptidase activity"/>
    <property type="evidence" value="ECO:0007669"/>
    <property type="project" value="InterPro"/>
</dbReference>
<gene>
    <name evidence="4" type="ORF">GIB67_007904</name>
</gene>
<dbReference type="Proteomes" id="UP000541444">
    <property type="component" value="Unassembled WGS sequence"/>
</dbReference>
<evidence type="ECO:0000259" key="3">
    <source>
        <dbReference type="PROSITE" id="PS51767"/>
    </source>
</evidence>
<dbReference type="InterPro" id="IPR021109">
    <property type="entry name" value="Peptidase_aspartic_dom_sf"/>
</dbReference>
<dbReference type="InterPro" id="IPR033873">
    <property type="entry name" value="CND41-like"/>
</dbReference>
<comment type="caution">
    <text evidence="4">The sequence shown here is derived from an EMBL/GenBank/DDBJ whole genome shotgun (WGS) entry which is preliminary data.</text>
</comment>
<dbReference type="PROSITE" id="PS51767">
    <property type="entry name" value="PEPTIDASE_A1"/>
    <property type="match status" value="1"/>
</dbReference>
<sequence length="409" mass="45052">MRHRDYCSDTFKSWDEMLQNRLISDDVRVQSLQSRIKSVISNRIEEMASTQIPVTSGVKVQTLNYIVTMKLGGRKMTVILDTGSDITWVQCVPCVSCYEQQDQLFNPNISRSYNTIMCDSPTCQSLQFATGNSGTCGTNQPTCNYVVNYGDGSFTQGELARERLNFGNTVVKNFTFGCGHNNKGLFGGASGLMGLGRSSLSLISQTSNKFGGVFSYCLPSTETDTSGSLILGRTSSNYTPIVYTNMIHNPQLSTFYFLNLTSLTIGGVNIRTPGFAMGGILIDSGTVITRLVPSVYKALKTEFLKQFSGYPSAPAFSILDTCFNLTGYEEVDIPTLKFEFEDFVHVAVDVSGMFYFVKTDASQVCLALSSLSYEDEVGIIGNYQQKNLRVVYDTKASKLGFAKETCSYK</sequence>
<dbReference type="OrthoDB" id="2747330at2759"/>
<feature type="domain" description="Peptidase A1" evidence="3">
    <location>
        <begin position="65"/>
        <end position="402"/>
    </location>
</feature>
<dbReference type="PANTHER" id="PTHR13683:SF827">
    <property type="entry name" value="PEPTIDASE A1 DOMAIN-CONTAINING PROTEIN"/>
    <property type="match status" value="1"/>
</dbReference>
<evidence type="ECO:0000256" key="2">
    <source>
        <dbReference type="PIRSR" id="PIRSR601461-1"/>
    </source>
</evidence>
<evidence type="ECO:0000256" key="1">
    <source>
        <dbReference type="ARBA" id="ARBA00007447"/>
    </source>
</evidence>
<dbReference type="FunFam" id="2.40.70.10:FF:000049">
    <property type="entry name" value="Aspartyl protease AED1"/>
    <property type="match status" value="1"/>
</dbReference>
<dbReference type="PROSITE" id="PS00141">
    <property type="entry name" value="ASP_PROTEASE"/>
    <property type="match status" value="1"/>
</dbReference>
<feature type="active site" evidence="2">
    <location>
        <position position="81"/>
    </location>
</feature>
<dbReference type="AlphaFoldDB" id="A0A7J7PAQ0"/>
<keyword evidence="5" id="KW-1185">Reference proteome</keyword>
<dbReference type="SUPFAM" id="SSF50630">
    <property type="entry name" value="Acid proteases"/>
    <property type="match status" value="1"/>
</dbReference>
<dbReference type="EMBL" id="JACGCM010000076">
    <property type="protein sequence ID" value="KAF6176521.1"/>
    <property type="molecule type" value="Genomic_DNA"/>
</dbReference>
<dbReference type="InterPro" id="IPR001461">
    <property type="entry name" value="Aspartic_peptidase_A1"/>
</dbReference>
<dbReference type="Pfam" id="PF14541">
    <property type="entry name" value="TAXi_C"/>
    <property type="match status" value="1"/>
</dbReference>
<comment type="similarity">
    <text evidence="1">Belongs to the peptidase A1 family.</text>
</comment>
<organism evidence="4 5">
    <name type="scientific">Kingdonia uniflora</name>
    <dbReference type="NCBI Taxonomy" id="39325"/>
    <lineage>
        <taxon>Eukaryota</taxon>
        <taxon>Viridiplantae</taxon>
        <taxon>Streptophyta</taxon>
        <taxon>Embryophyta</taxon>
        <taxon>Tracheophyta</taxon>
        <taxon>Spermatophyta</taxon>
        <taxon>Magnoliopsida</taxon>
        <taxon>Ranunculales</taxon>
        <taxon>Circaeasteraceae</taxon>
        <taxon>Kingdonia</taxon>
    </lineage>
</organism>
<accession>A0A7J7PAQ0</accession>
<dbReference type="InterPro" id="IPR033121">
    <property type="entry name" value="PEPTIDASE_A1"/>
</dbReference>
<dbReference type="InterPro" id="IPR032799">
    <property type="entry name" value="TAXi_C"/>
</dbReference>
<protein>
    <recommendedName>
        <fullName evidence="3">Peptidase A1 domain-containing protein</fullName>
    </recommendedName>
</protein>
<feature type="active site" evidence="2">
    <location>
        <position position="283"/>
    </location>
</feature>
<proteinExistence type="inferred from homology"/>
<dbReference type="Pfam" id="PF14543">
    <property type="entry name" value="TAXi_N"/>
    <property type="match status" value="1"/>
</dbReference>
<evidence type="ECO:0000313" key="5">
    <source>
        <dbReference type="Proteomes" id="UP000541444"/>
    </source>
</evidence>
<dbReference type="CDD" id="cd05472">
    <property type="entry name" value="cnd41_like"/>
    <property type="match status" value="1"/>
</dbReference>
<reference evidence="4 5" key="1">
    <citation type="journal article" date="2020" name="IScience">
        <title>Genome Sequencing of the Endangered Kingdonia uniflora (Circaeasteraceae, Ranunculales) Reveals Potential Mechanisms of Evolutionary Specialization.</title>
        <authorList>
            <person name="Sun Y."/>
            <person name="Deng T."/>
            <person name="Zhang A."/>
            <person name="Moore M.J."/>
            <person name="Landis J.B."/>
            <person name="Lin N."/>
            <person name="Zhang H."/>
            <person name="Zhang X."/>
            <person name="Huang J."/>
            <person name="Zhang X."/>
            <person name="Sun H."/>
            <person name="Wang H."/>
        </authorList>
    </citation>
    <scope>NUCLEOTIDE SEQUENCE [LARGE SCALE GENOMIC DNA]</scope>
    <source>
        <strain evidence="4">TB1705</strain>
        <tissue evidence="4">Leaf</tissue>
    </source>
</reference>
<dbReference type="InterPro" id="IPR001969">
    <property type="entry name" value="Aspartic_peptidase_AS"/>
</dbReference>
<dbReference type="InterPro" id="IPR032861">
    <property type="entry name" value="TAXi_N"/>
</dbReference>
<dbReference type="FunFam" id="2.40.70.10:FF:000021">
    <property type="entry name" value="Aspartyl protease AED1"/>
    <property type="match status" value="1"/>
</dbReference>